<dbReference type="Gene3D" id="3.30.2000.30">
    <property type="match status" value="1"/>
</dbReference>
<evidence type="ECO:0000313" key="2">
    <source>
        <dbReference type="Proteomes" id="UP000016703"/>
    </source>
</evidence>
<sequence length="130" mass="15045">MVKSLSFMRVLEAVRTMLQEKGGLDVSIVMRNQVEMPTTMIEMIDQEEEESQTAWKEKYRFAIHHYTNEQDLAGVEKIDTLIQMGFILPEGYKLVAVRHCGKQNLVKENTLIHAKTSFEVSICRELKVKI</sequence>
<evidence type="ECO:0000313" key="1">
    <source>
        <dbReference type="EMBL" id="CDG43986.1"/>
    </source>
</evidence>
<accession>A0A3Q0NAL8</accession>
<dbReference type="InterPro" id="IPR053745">
    <property type="entry name" value="Viral_Tail_Comp_sf"/>
</dbReference>
<dbReference type="Proteomes" id="UP000016703">
    <property type="component" value="Chromosome"/>
</dbReference>
<proteinExistence type="predicted"/>
<dbReference type="EMBL" id="HG421741">
    <property type="protein sequence ID" value="CDG43986.1"/>
    <property type="molecule type" value="Genomic_DNA"/>
</dbReference>
<dbReference type="AlphaFoldDB" id="A0A3Q0NAL8"/>
<gene>
    <name evidence="1" type="primary">lmaB</name>
    <name evidence="1" type="ORF">LMON_0116</name>
</gene>
<dbReference type="Pfam" id="PF16807">
    <property type="entry name" value="Phage_tail_terminator_4"/>
    <property type="match status" value="1"/>
</dbReference>
<name>A0A3Q0NAL8_LISMG</name>
<protein>
    <submittedName>
        <fullName evidence="1">Listeria protein LmaB, associated with virulence</fullName>
    </submittedName>
</protein>
<reference evidence="1 2" key="1">
    <citation type="journal article" date="2014" name="MBio">
        <title>Comparison of widely used Listeria monocytogenes strains EGD, 10403S, and EGD-e highlights genomic variations underlying differences in pathogenicity.</title>
        <authorList>
            <person name="Becavin C."/>
            <person name="Bouchier C."/>
            <person name="Lechat P."/>
            <person name="Archambaud C."/>
            <person name="Creno S."/>
            <person name="Gouin E."/>
            <person name="Wu Z."/>
            <person name="Kuhbacher A."/>
            <person name="Brisse S."/>
            <person name="Pucciarelli M.G."/>
            <person name="Garcia-del Portillo F."/>
            <person name="Hain T."/>
            <person name="Portnoy D.A."/>
            <person name="Chakraborty T."/>
            <person name="Lecuit M."/>
            <person name="Pizarro-Cerda J."/>
            <person name="Moszer I."/>
            <person name="Bierne H."/>
            <person name="Cossart P."/>
        </authorList>
    </citation>
    <scope>NUCLEOTIDE SEQUENCE [LARGE SCALE GENOMIC DNA]</scope>
    <source>
        <strain evidence="2">EGD / Mackaness</strain>
    </source>
</reference>
<dbReference type="KEGG" id="lmod:LMON_0116"/>
<organism evidence="1 2">
    <name type="scientific">Listeria monocytogenes serotype 1/2a (strain EGD / Mackaness)</name>
    <dbReference type="NCBI Taxonomy" id="1334565"/>
    <lineage>
        <taxon>Bacteria</taxon>
        <taxon>Bacillati</taxon>
        <taxon>Bacillota</taxon>
        <taxon>Bacilli</taxon>
        <taxon>Bacillales</taxon>
        <taxon>Listeriaceae</taxon>
        <taxon>Listeria</taxon>
    </lineage>
</organism>